<accession>A0A1M6HAM4</accession>
<dbReference type="GO" id="GO:0008289">
    <property type="term" value="F:lipid binding"/>
    <property type="evidence" value="ECO:0007669"/>
    <property type="project" value="UniProtKB-KW"/>
</dbReference>
<dbReference type="InterPro" id="IPR043168">
    <property type="entry name" value="DegV_C"/>
</dbReference>
<dbReference type="RefSeq" id="WP_073026720.1">
    <property type="nucleotide sequence ID" value="NZ_FQZS01000019.1"/>
</dbReference>
<dbReference type="InterPro" id="IPR050270">
    <property type="entry name" value="DegV_domain_contain"/>
</dbReference>
<keyword evidence="3" id="KW-1185">Reference proteome</keyword>
<dbReference type="InterPro" id="IPR003797">
    <property type="entry name" value="DegV"/>
</dbReference>
<dbReference type="PANTHER" id="PTHR33434">
    <property type="entry name" value="DEGV DOMAIN-CONTAINING PROTEIN DR_1986-RELATED"/>
    <property type="match status" value="1"/>
</dbReference>
<reference evidence="2 3" key="1">
    <citation type="submission" date="2016-11" db="EMBL/GenBank/DDBJ databases">
        <authorList>
            <person name="Jaros S."/>
            <person name="Januszkiewicz K."/>
            <person name="Wedrychowicz H."/>
        </authorList>
    </citation>
    <scope>NUCLEOTIDE SEQUENCE [LARGE SCALE GENOMIC DNA]</scope>
    <source>
        <strain evidence="2 3">DSM 19022</strain>
    </source>
</reference>
<dbReference type="OrthoDB" id="9780216at2"/>
<evidence type="ECO:0000256" key="1">
    <source>
        <dbReference type="ARBA" id="ARBA00023121"/>
    </source>
</evidence>
<dbReference type="EMBL" id="FQZS01000019">
    <property type="protein sequence ID" value="SHJ19124.1"/>
    <property type="molecule type" value="Genomic_DNA"/>
</dbReference>
<dbReference type="SUPFAM" id="SSF82549">
    <property type="entry name" value="DAK1/DegV-like"/>
    <property type="match status" value="1"/>
</dbReference>
<dbReference type="Pfam" id="PF02645">
    <property type="entry name" value="DegV"/>
    <property type="match status" value="1"/>
</dbReference>
<evidence type="ECO:0000313" key="3">
    <source>
        <dbReference type="Proteomes" id="UP000184442"/>
    </source>
</evidence>
<dbReference type="PANTHER" id="PTHR33434:SF2">
    <property type="entry name" value="FATTY ACID-BINDING PROTEIN TM_1468"/>
    <property type="match status" value="1"/>
</dbReference>
<sequence>MSKIKVITDSTSDLPKGVAEKYDIEVLPLTIFFDEDEYRDWIDIAPKAFYERMRKAEKLPTTSQVNPNSFKEKYEQFLQNYDHIISLHLSSDASGTYNSAVIARDMVDKDRITVIDTRNYTYGFGQMVVEAARMAQGGKSVDEVVDRINYLISNVKTLFVVDTLEYLKKGGRLSATKATIGTLLNLKPILTVEDGKIVAIDKARGMKKALRRIVELMQEQGVDLKSQTIKVGHADNIEHLKDFESAIEEAYGYVEKEEFEIGCVIGVYCGPGTVVIHYI</sequence>
<dbReference type="Gene3D" id="3.30.1180.10">
    <property type="match status" value="1"/>
</dbReference>
<dbReference type="AlphaFoldDB" id="A0A1M6HAM4"/>
<gene>
    <name evidence="2" type="ORF">SAMN02745176_02730</name>
</gene>
<dbReference type="STRING" id="1122184.SAMN02745176_02730"/>
<keyword evidence="1" id="KW-0446">Lipid-binding</keyword>
<dbReference type="PROSITE" id="PS51482">
    <property type="entry name" value="DEGV"/>
    <property type="match status" value="1"/>
</dbReference>
<proteinExistence type="predicted"/>
<dbReference type="Gene3D" id="3.40.50.10170">
    <property type="match status" value="1"/>
</dbReference>
<protein>
    <submittedName>
        <fullName evidence="2">EDD domain protein, DegV family</fullName>
    </submittedName>
</protein>
<dbReference type="Proteomes" id="UP000184442">
    <property type="component" value="Unassembled WGS sequence"/>
</dbReference>
<dbReference type="NCBIfam" id="TIGR00762">
    <property type="entry name" value="DegV"/>
    <property type="match status" value="1"/>
</dbReference>
<name>A0A1M6HAM4_9FIRM</name>
<organism evidence="2 3">
    <name type="scientific">Lutispora thermophila DSM 19022</name>
    <dbReference type="NCBI Taxonomy" id="1122184"/>
    <lineage>
        <taxon>Bacteria</taxon>
        <taxon>Bacillati</taxon>
        <taxon>Bacillota</taxon>
        <taxon>Clostridia</taxon>
        <taxon>Lutisporales</taxon>
        <taxon>Lutisporaceae</taxon>
        <taxon>Lutispora</taxon>
    </lineage>
</organism>
<evidence type="ECO:0000313" key="2">
    <source>
        <dbReference type="EMBL" id="SHJ19124.1"/>
    </source>
</evidence>